<keyword evidence="9" id="KW-1278">Translocase</keyword>
<evidence type="ECO:0000256" key="5">
    <source>
        <dbReference type="ARBA" id="ARBA00022597"/>
    </source>
</evidence>
<proteinExistence type="inferred from homology"/>
<evidence type="ECO:0000256" key="1">
    <source>
        <dbReference type="ARBA" id="ARBA00004202"/>
    </source>
</evidence>
<comment type="subcellular location">
    <subcellularLocation>
        <location evidence="1">Cell membrane</location>
        <topology evidence="1">Peripheral membrane protein</topology>
    </subcellularLocation>
</comment>
<dbReference type="InterPro" id="IPR017871">
    <property type="entry name" value="ABC_transporter-like_CS"/>
</dbReference>
<evidence type="ECO:0000256" key="7">
    <source>
        <dbReference type="ARBA" id="ARBA00022741"/>
    </source>
</evidence>
<protein>
    <submittedName>
        <fullName evidence="12">ABC transporter ATP-binding protein</fullName>
    </submittedName>
</protein>
<dbReference type="FunFam" id="3.40.50.300:FF:000127">
    <property type="entry name" value="Ribose import ATP-binding protein RbsA"/>
    <property type="match status" value="1"/>
</dbReference>
<keyword evidence="13" id="KW-1185">Reference proteome</keyword>
<dbReference type="GO" id="GO:0016887">
    <property type="term" value="F:ATP hydrolysis activity"/>
    <property type="evidence" value="ECO:0007669"/>
    <property type="project" value="InterPro"/>
</dbReference>
<dbReference type="RefSeq" id="WP_153490974.1">
    <property type="nucleotide sequence ID" value="NZ_VWNA01000003.1"/>
</dbReference>
<evidence type="ECO:0000313" key="12">
    <source>
        <dbReference type="EMBL" id="MQT15512.1"/>
    </source>
</evidence>
<comment type="caution">
    <text evidence="12">The sequence shown here is derived from an EMBL/GenBank/DDBJ whole genome shotgun (WGS) entry which is preliminary data.</text>
</comment>
<evidence type="ECO:0000256" key="6">
    <source>
        <dbReference type="ARBA" id="ARBA00022737"/>
    </source>
</evidence>
<dbReference type="SUPFAM" id="SSF52540">
    <property type="entry name" value="P-loop containing nucleoside triphosphate hydrolases"/>
    <property type="match status" value="2"/>
</dbReference>
<keyword evidence="6" id="KW-0677">Repeat</keyword>
<keyword evidence="5" id="KW-0762">Sugar transport</keyword>
<evidence type="ECO:0000256" key="10">
    <source>
        <dbReference type="ARBA" id="ARBA00023136"/>
    </source>
</evidence>
<dbReference type="PROSITE" id="PS00211">
    <property type="entry name" value="ABC_TRANSPORTER_1"/>
    <property type="match status" value="1"/>
</dbReference>
<evidence type="ECO:0000259" key="11">
    <source>
        <dbReference type="PROSITE" id="PS50893"/>
    </source>
</evidence>
<dbReference type="SMART" id="SM00382">
    <property type="entry name" value="AAA"/>
    <property type="match status" value="2"/>
</dbReference>
<dbReference type="EMBL" id="VWNA01000003">
    <property type="protein sequence ID" value="MQT15512.1"/>
    <property type="molecule type" value="Genomic_DNA"/>
</dbReference>
<dbReference type="GO" id="GO:0005886">
    <property type="term" value="C:plasma membrane"/>
    <property type="evidence" value="ECO:0007669"/>
    <property type="project" value="UniProtKB-SubCell"/>
</dbReference>
<evidence type="ECO:0000256" key="8">
    <source>
        <dbReference type="ARBA" id="ARBA00022840"/>
    </source>
</evidence>
<feature type="domain" description="ABC transporter" evidence="11">
    <location>
        <begin position="10"/>
        <end position="244"/>
    </location>
</feature>
<evidence type="ECO:0000256" key="2">
    <source>
        <dbReference type="ARBA" id="ARBA00005417"/>
    </source>
</evidence>
<keyword evidence="7" id="KW-0547">Nucleotide-binding</keyword>
<dbReference type="InterPro" id="IPR027417">
    <property type="entry name" value="P-loop_NTPase"/>
</dbReference>
<sequence>MSEPDQPKLLEMRNIVRSFGTLRANDDIDLDLGHGEILGLLGENGSGKSTLMKILFGMVPPDAGTIRFEGALFDAHTPADAIAAGIAMIHQHFMLIEAMSVTENIMLGWRDAGRVLKPRAMAERIREASQRFGLDLDPDARIADLPLGRRQRVEILKAILRQAKLLILDEPTSNLAPVEVRELLDILRRLKAEGTGIIFISHKLPEVLEVCDRVVVLRAGKLAGATPVAGVSRATLAEMMVGRHVPMPRVEAGDRPRGALALSVRGLEGPGLTPITFDVRGGEILGIAGVDGNGQLELAETLAGLAPATGGLVLIADHDATSLPTVERIDLGLAYLPADRSHTALVKSMTILDNLMLRDSRRAPYGTRWALTPKRGAAQARALMERCDIRAQNPDFVVGRLSGGNQQKVVIARELDRQPKVVVAHQATWGLDPGATRFVLDEMIALRAAGAAIVYISSELEEILSISDRIAVMAGGGFAGIVPNRDVDLQEIGLWMSGRAA</sequence>
<evidence type="ECO:0000256" key="3">
    <source>
        <dbReference type="ARBA" id="ARBA00022448"/>
    </source>
</evidence>
<feature type="domain" description="ABC transporter" evidence="11">
    <location>
        <begin position="250"/>
        <end position="500"/>
    </location>
</feature>
<dbReference type="CDD" id="cd03215">
    <property type="entry name" value="ABC_Carb_Monos_II"/>
    <property type="match status" value="1"/>
</dbReference>
<comment type="similarity">
    <text evidence="2">Belongs to the ABC transporter superfamily.</text>
</comment>
<keyword evidence="10" id="KW-0472">Membrane</keyword>
<dbReference type="Gene3D" id="3.40.50.300">
    <property type="entry name" value="P-loop containing nucleotide triphosphate hydrolases"/>
    <property type="match status" value="2"/>
</dbReference>
<keyword evidence="4" id="KW-1003">Cell membrane</keyword>
<reference evidence="12 13" key="1">
    <citation type="submission" date="2019-09" db="EMBL/GenBank/DDBJ databases">
        <title>Segnochrobactrum spirostomi gen. nov., sp. nov., isolated from the ciliate Spirostomum cf. yagiui and description of a novel family, Segnochrobactraceae fam. nov. within the order Rhizobiales of the class Alphaproteobacteria.</title>
        <authorList>
            <person name="Akter S."/>
            <person name="Shazib S.U.A."/>
            <person name="Shin M.K."/>
        </authorList>
    </citation>
    <scope>NUCLEOTIDE SEQUENCE [LARGE SCALE GENOMIC DNA]</scope>
    <source>
        <strain evidence="12 13">Sp-1</strain>
    </source>
</reference>
<dbReference type="CDD" id="cd03216">
    <property type="entry name" value="ABC_Carb_Monos_I"/>
    <property type="match status" value="1"/>
</dbReference>
<dbReference type="PANTHER" id="PTHR43790:SF4">
    <property type="entry name" value="GUANOSINE IMPORT ATP-BINDING PROTEIN NUPO"/>
    <property type="match status" value="1"/>
</dbReference>
<dbReference type="Pfam" id="PF00005">
    <property type="entry name" value="ABC_tran"/>
    <property type="match status" value="2"/>
</dbReference>
<organism evidence="12 13">
    <name type="scientific">Segnochrobactrum spirostomi</name>
    <dbReference type="NCBI Taxonomy" id="2608987"/>
    <lineage>
        <taxon>Bacteria</taxon>
        <taxon>Pseudomonadati</taxon>
        <taxon>Pseudomonadota</taxon>
        <taxon>Alphaproteobacteria</taxon>
        <taxon>Hyphomicrobiales</taxon>
        <taxon>Segnochrobactraceae</taxon>
        <taxon>Segnochrobactrum</taxon>
    </lineage>
</organism>
<accession>A0A6A7YCU3</accession>
<evidence type="ECO:0000313" key="13">
    <source>
        <dbReference type="Proteomes" id="UP000332515"/>
    </source>
</evidence>
<name>A0A6A7YCU3_9HYPH</name>
<dbReference type="PROSITE" id="PS50893">
    <property type="entry name" value="ABC_TRANSPORTER_2"/>
    <property type="match status" value="2"/>
</dbReference>
<dbReference type="InterPro" id="IPR050107">
    <property type="entry name" value="ABC_carbohydrate_import_ATPase"/>
</dbReference>
<dbReference type="PANTHER" id="PTHR43790">
    <property type="entry name" value="CARBOHYDRATE TRANSPORT ATP-BINDING PROTEIN MG119-RELATED"/>
    <property type="match status" value="1"/>
</dbReference>
<dbReference type="InterPro" id="IPR003439">
    <property type="entry name" value="ABC_transporter-like_ATP-bd"/>
</dbReference>
<dbReference type="InterPro" id="IPR003593">
    <property type="entry name" value="AAA+_ATPase"/>
</dbReference>
<keyword evidence="3" id="KW-0813">Transport</keyword>
<evidence type="ECO:0000256" key="9">
    <source>
        <dbReference type="ARBA" id="ARBA00022967"/>
    </source>
</evidence>
<dbReference type="GO" id="GO:0005524">
    <property type="term" value="F:ATP binding"/>
    <property type="evidence" value="ECO:0007669"/>
    <property type="project" value="UniProtKB-KW"/>
</dbReference>
<dbReference type="Proteomes" id="UP000332515">
    <property type="component" value="Unassembled WGS sequence"/>
</dbReference>
<evidence type="ECO:0000256" key="4">
    <source>
        <dbReference type="ARBA" id="ARBA00022475"/>
    </source>
</evidence>
<keyword evidence="8 12" id="KW-0067">ATP-binding</keyword>
<gene>
    <name evidence="12" type="ORF">F0357_23230</name>
</gene>
<dbReference type="AlphaFoldDB" id="A0A6A7YCU3"/>